<evidence type="ECO:0000313" key="3">
    <source>
        <dbReference type="EMBL" id="PHT70306.1"/>
    </source>
</evidence>
<dbReference type="GeneID" id="19989046"/>
<accession>A0A075VX82</accession>
<keyword evidence="2" id="KW-0496">Mitochondrion</keyword>
<reference evidence="2" key="3">
    <citation type="submission" date="2014-05" db="EMBL/GenBank/DDBJ databases">
        <title>Capsicum annuum strain Jeju mitochondrial DNA, complete genome.</title>
        <authorList>
            <person name="Jo Y.D."/>
            <person name="Choi Y."/>
            <person name="Kim D.-H."/>
            <person name="Kim B.-D."/>
            <person name="Kang B.-C."/>
        </authorList>
    </citation>
    <scope>NUCLEOTIDE SEQUENCE</scope>
</reference>
<keyword evidence="4" id="KW-1185">Reference proteome</keyword>
<name>A0A075VX82_CAPAN</name>
<dbReference type="EMBL" id="AYRZ02000010">
    <property type="protein sequence ID" value="PHT70306.1"/>
    <property type="molecule type" value="Genomic_DNA"/>
</dbReference>
<geneLocation type="mitochondrion" evidence="2"/>
<reference evidence="3 4" key="4">
    <citation type="journal article" date="2017" name="Genome Biol.">
        <title>New reference genome sequences of hot pepper reveal the massive evolution of plant disease-resistance genes by retroduplication.</title>
        <authorList>
            <person name="Kim S."/>
            <person name="Park J."/>
            <person name="Yeom S.I."/>
            <person name="Kim Y.M."/>
            <person name="Seo E."/>
            <person name="Kim K.T."/>
            <person name="Kim M.S."/>
            <person name="Lee J.M."/>
            <person name="Cheong K."/>
            <person name="Shin H.S."/>
            <person name="Kim S.B."/>
            <person name="Han K."/>
            <person name="Lee J."/>
            <person name="Park M."/>
            <person name="Lee H.A."/>
            <person name="Lee H.Y."/>
            <person name="Lee Y."/>
            <person name="Oh S."/>
            <person name="Lee J.H."/>
            <person name="Choi E."/>
            <person name="Choi E."/>
            <person name="Lee S.E."/>
            <person name="Jeon J."/>
            <person name="Kim H."/>
            <person name="Choi G."/>
            <person name="Song H."/>
            <person name="Lee J."/>
            <person name="Lee S.C."/>
            <person name="Kwon J.K."/>
            <person name="Lee H.Y."/>
            <person name="Koo N."/>
            <person name="Hong Y."/>
            <person name="Kim R.W."/>
            <person name="Kang W.H."/>
            <person name="Huh J.H."/>
            <person name="Kang B.C."/>
            <person name="Yang T.J."/>
            <person name="Lee Y.H."/>
            <person name="Bennetzen J.L."/>
            <person name="Choi D."/>
        </authorList>
    </citation>
    <scope>NUCLEOTIDE SEQUENCE [LARGE SCALE GENOMIC DNA]</scope>
    <source>
        <strain evidence="4">cv. CM334</strain>
    </source>
</reference>
<proteinExistence type="predicted"/>
<evidence type="ECO:0000313" key="4">
    <source>
        <dbReference type="Proteomes" id="UP000222542"/>
    </source>
</evidence>
<dbReference type="RefSeq" id="YP_009049719.1">
    <property type="nucleotide sequence ID" value="NC_024624.1"/>
</dbReference>
<dbReference type="OrthoDB" id="1244502at2759"/>
<sequence length="111" mass="12556">MKWNSNWSRKRTALVGIWGKIESSLGSPDQIESSLCQSMNMPHPAVRGVGQIRVEALPRKSQDFWADSSIRPISFCRFPGLSESLVRSGPGVPFIRLWERLSVPILHRVIK</sequence>
<protein>
    <submittedName>
        <fullName evidence="2">Uncharacterized protein</fullName>
    </submittedName>
</protein>
<dbReference type="KEGG" id="cann:19989046"/>
<dbReference type="EMBL" id="KJ865409">
    <property type="protein sequence ID" value="AIG89798.1"/>
    <property type="molecule type" value="Genomic_DNA"/>
</dbReference>
<organism evidence="2">
    <name type="scientific">Capsicum annuum</name>
    <name type="common">Capsicum pepper</name>
    <dbReference type="NCBI Taxonomy" id="4072"/>
    <lineage>
        <taxon>Eukaryota</taxon>
        <taxon>Viridiplantae</taxon>
        <taxon>Streptophyta</taxon>
        <taxon>Embryophyta</taxon>
        <taxon>Tracheophyta</taxon>
        <taxon>Spermatophyta</taxon>
        <taxon>Magnoliopsida</taxon>
        <taxon>eudicotyledons</taxon>
        <taxon>Gunneridae</taxon>
        <taxon>Pentapetalae</taxon>
        <taxon>asterids</taxon>
        <taxon>lamiids</taxon>
        <taxon>Solanales</taxon>
        <taxon>Solanaceae</taxon>
        <taxon>Solanoideae</taxon>
        <taxon>Capsiceae</taxon>
        <taxon>Capsicum</taxon>
    </lineage>
</organism>
<dbReference type="Proteomes" id="UP000222542">
    <property type="component" value="Unassembled WGS sequence"/>
</dbReference>
<accession>A0A1U8QCX4</accession>
<reference evidence="1" key="1">
    <citation type="journal article" date="2014" name="BMC Genomics">
        <title>Extensive structural variations between mitochondrial genomes of CMS and normal peppers (Capsicum annuum L.) revealed by complete nucleotide sequencing.</title>
        <authorList>
            <person name="Jo Y.D."/>
            <person name="Choi Y."/>
            <person name="Kim D.H."/>
            <person name="Kim B.D."/>
            <person name="Kang B.C."/>
        </authorList>
    </citation>
    <scope>NUCLEOTIDE SEQUENCE</scope>
</reference>
<evidence type="ECO:0000313" key="1">
    <source>
        <dbReference type="EMBL" id="AIG89798.1"/>
    </source>
</evidence>
<dbReference type="EMBL" id="KJ865410">
    <property type="protein sequence ID" value="AIG90077.1"/>
    <property type="molecule type" value="Genomic_DNA"/>
</dbReference>
<gene>
    <name evidence="2" type="primary">orf111a</name>
    <name evidence="3" type="ORF">T459_25410</name>
</gene>
<reference evidence="3" key="2">
    <citation type="journal article" date="2014" name="Nat. Genet.">
        <title>Genome sequence of the hot pepper provides insights into the evolution of pungency in Capsicum species.</title>
        <authorList>
            <person name="Kim S."/>
            <person name="Park M."/>
            <person name="Yeom S.I."/>
            <person name="Kim Y.M."/>
            <person name="Lee J.M."/>
            <person name="Lee H.A."/>
            <person name="Seo E."/>
            <person name="Choi J."/>
            <person name="Cheong K."/>
            <person name="Kim K.T."/>
            <person name="Jung K."/>
            <person name="Lee G.W."/>
            <person name="Oh S.K."/>
            <person name="Bae C."/>
            <person name="Kim S.B."/>
            <person name="Lee H.Y."/>
            <person name="Kim S.Y."/>
            <person name="Kim M.S."/>
            <person name="Kang B.C."/>
            <person name="Jo Y.D."/>
            <person name="Yang H.B."/>
            <person name="Jeong H.J."/>
            <person name="Kang W.H."/>
            <person name="Kwon J.K."/>
            <person name="Shin C."/>
            <person name="Lim J.Y."/>
            <person name="Park J.H."/>
            <person name="Huh J.H."/>
            <person name="Kim J.S."/>
            <person name="Kim B.D."/>
            <person name="Cohen O."/>
            <person name="Paran I."/>
            <person name="Suh M.C."/>
            <person name="Lee S.B."/>
            <person name="Kim Y.K."/>
            <person name="Shin Y."/>
            <person name="Noh S.J."/>
            <person name="Park J."/>
            <person name="Seo Y.S."/>
            <person name="Kwon S.Y."/>
            <person name="Kim H.A."/>
            <person name="Park J.M."/>
            <person name="Kim H.J."/>
            <person name="Choi S.B."/>
            <person name="Bosland P.W."/>
            <person name="Reeves G."/>
            <person name="Jo S.H."/>
            <person name="Lee B.W."/>
            <person name="Cho H.T."/>
            <person name="Choi H.S."/>
            <person name="Lee M.S."/>
            <person name="Yu Y."/>
            <person name="Do Choi Y."/>
            <person name="Park B.S."/>
            <person name="van Deynze A."/>
            <person name="Ashrafi H."/>
            <person name="Hill T."/>
            <person name="Kim W.T."/>
            <person name="Pai H.S."/>
            <person name="Ahn H.K."/>
            <person name="Yeam I."/>
            <person name="Giovannoni J.J."/>
            <person name="Rose J.K."/>
            <person name="Sorensen I."/>
            <person name="Lee S.J."/>
            <person name="Kim R.W."/>
            <person name="Choi I.Y."/>
            <person name="Choi B.S."/>
            <person name="Lim J.S."/>
            <person name="Lee Y.H."/>
            <person name="Choi D."/>
        </authorList>
    </citation>
    <scope>NUCLEOTIDE SEQUENCE [LARGE SCALE GENOMIC DNA]</scope>
</reference>
<evidence type="ECO:0000313" key="2">
    <source>
        <dbReference type="EMBL" id="AIG90077.1"/>
    </source>
</evidence>
<dbReference type="AlphaFoldDB" id="A0A075VX82"/>
<dbReference type="Gramene" id="PHT70306">
    <property type="protein sequence ID" value="PHT70306"/>
    <property type="gene ID" value="T459_25410"/>
</dbReference>